<feature type="region of interest" description="Disordered" evidence="8">
    <location>
        <begin position="66"/>
        <end position="94"/>
    </location>
</feature>
<comment type="subcellular location">
    <subcellularLocation>
        <location evidence="1">Membrane</location>
        <topology evidence="1">Single-pass membrane protein</topology>
    </subcellularLocation>
</comment>
<dbReference type="AlphaFoldDB" id="A0A9Q0J6F5"/>
<feature type="transmembrane region" description="Helical" evidence="9">
    <location>
        <begin position="37"/>
        <end position="61"/>
    </location>
</feature>
<dbReference type="PANTHER" id="PTHR33228:SF49">
    <property type="entry name" value="PROTEIN GLUTAMINE DUMPER 5"/>
    <property type="match status" value="1"/>
</dbReference>
<keyword evidence="7 9" id="KW-0472">Membrane</keyword>
<feature type="compositionally biased region" description="Basic and acidic residues" evidence="8">
    <location>
        <begin position="131"/>
        <end position="152"/>
    </location>
</feature>
<reference evidence="10" key="2">
    <citation type="journal article" date="2023" name="Plants (Basel)">
        <title>Annotation of the Turnera subulata (Passifloraceae) Draft Genome Reveals the S-Locus Evolved after the Divergence of Turneroideae from Passifloroideae in a Stepwise Manner.</title>
        <authorList>
            <person name="Henning P.M."/>
            <person name="Roalson E.H."/>
            <person name="Mir W."/>
            <person name="McCubbin A.G."/>
            <person name="Shore J.S."/>
        </authorList>
    </citation>
    <scope>NUCLEOTIDE SEQUENCE</scope>
    <source>
        <strain evidence="10">F60SS</strain>
    </source>
</reference>
<comment type="caution">
    <text evidence="10">The sequence shown here is derived from an EMBL/GenBank/DDBJ whole genome shotgun (WGS) entry which is preliminary data.</text>
</comment>
<dbReference type="InterPro" id="IPR040359">
    <property type="entry name" value="GDU"/>
</dbReference>
<evidence type="ECO:0000256" key="3">
    <source>
        <dbReference type="ARBA" id="ARBA00022448"/>
    </source>
</evidence>
<keyword evidence="4 9" id="KW-0812">Transmembrane</keyword>
<feature type="compositionally biased region" description="Polar residues" evidence="8">
    <location>
        <begin position="153"/>
        <end position="163"/>
    </location>
</feature>
<evidence type="ECO:0000256" key="6">
    <source>
        <dbReference type="ARBA" id="ARBA00022989"/>
    </source>
</evidence>
<dbReference type="GO" id="GO:0080143">
    <property type="term" value="P:regulation of amino acid export"/>
    <property type="evidence" value="ECO:0007669"/>
    <property type="project" value="InterPro"/>
</dbReference>
<dbReference type="PANTHER" id="PTHR33228">
    <property type="entry name" value="PROTEIN GLUTAMINE DUMPER 4-RELATED"/>
    <property type="match status" value="1"/>
</dbReference>
<dbReference type="Proteomes" id="UP001141552">
    <property type="component" value="Unassembled WGS sequence"/>
</dbReference>
<accession>A0A9Q0J6F5</accession>
<protein>
    <submittedName>
        <fullName evidence="10">Uncharacterized protein</fullName>
    </submittedName>
</protein>
<name>A0A9Q0J6F5_9ROSI</name>
<reference evidence="10" key="1">
    <citation type="submission" date="2022-02" db="EMBL/GenBank/DDBJ databases">
        <authorList>
            <person name="Henning P.M."/>
            <person name="McCubbin A.G."/>
            <person name="Shore J.S."/>
        </authorList>
    </citation>
    <scope>NUCLEOTIDE SEQUENCE</scope>
    <source>
        <strain evidence="10">F60SS</strain>
        <tissue evidence="10">Leaves</tissue>
    </source>
</reference>
<dbReference type="EMBL" id="JAKUCV010005387">
    <property type="protein sequence ID" value="KAJ4831376.1"/>
    <property type="molecule type" value="Genomic_DNA"/>
</dbReference>
<organism evidence="10 11">
    <name type="scientific">Turnera subulata</name>
    <dbReference type="NCBI Taxonomy" id="218843"/>
    <lineage>
        <taxon>Eukaryota</taxon>
        <taxon>Viridiplantae</taxon>
        <taxon>Streptophyta</taxon>
        <taxon>Embryophyta</taxon>
        <taxon>Tracheophyta</taxon>
        <taxon>Spermatophyta</taxon>
        <taxon>Magnoliopsida</taxon>
        <taxon>eudicotyledons</taxon>
        <taxon>Gunneridae</taxon>
        <taxon>Pentapetalae</taxon>
        <taxon>rosids</taxon>
        <taxon>fabids</taxon>
        <taxon>Malpighiales</taxon>
        <taxon>Passifloraceae</taxon>
        <taxon>Turnera</taxon>
    </lineage>
</organism>
<dbReference type="OrthoDB" id="1930784at2759"/>
<keyword evidence="5" id="KW-0029">Amino-acid transport</keyword>
<dbReference type="GO" id="GO:0006865">
    <property type="term" value="P:amino acid transport"/>
    <property type="evidence" value="ECO:0007669"/>
    <property type="project" value="UniProtKB-KW"/>
</dbReference>
<keyword evidence="3" id="KW-0813">Transport</keyword>
<evidence type="ECO:0000256" key="8">
    <source>
        <dbReference type="SAM" id="MobiDB-lite"/>
    </source>
</evidence>
<keyword evidence="6 9" id="KW-1133">Transmembrane helix</keyword>
<comment type="similarity">
    <text evidence="2">Belongs to the GLUTAMINE DUMPER 1 (TC 9.B.60) family.</text>
</comment>
<evidence type="ECO:0000313" key="10">
    <source>
        <dbReference type="EMBL" id="KAJ4831376.1"/>
    </source>
</evidence>
<dbReference type="GO" id="GO:0016020">
    <property type="term" value="C:membrane"/>
    <property type="evidence" value="ECO:0007669"/>
    <property type="project" value="UniProtKB-SubCell"/>
</dbReference>
<gene>
    <name evidence="10" type="ORF">Tsubulata_021677</name>
</gene>
<feature type="region of interest" description="Disordered" evidence="8">
    <location>
        <begin position="119"/>
        <end position="179"/>
    </location>
</feature>
<evidence type="ECO:0000256" key="1">
    <source>
        <dbReference type="ARBA" id="ARBA00004167"/>
    </source>
</evidence>
<evidence type="ECO:0000256" key="4">
    <source>
        <dbReference type="ARBA" id="ARBA00022692"/>
    </source>
</evidence>
<evidence type="ECO:0000256" key="9">
    <source>
        <dbReference type="SAM" id="Phobius"/>
    </source>
</evidence>
<evidence type="ECO:0000256" key="5">
    <source>
        <dbReference type="ARBA" id="ARBA00022970"/>
    </source>
</evidence>
<keyword evidence="11" id="KW-1185">Reference proteome</keyword>
<evidence type="ECO:0000256" key="2">
    <source>
        <dbReference type="ARBA" id="ARBA00009977"/>
    </source>
</evidence>
<feature type="compositionally biased region" description="Pro residues" evidence="8">
    <location>
        <begin position="18"/>
        <end position="27"/>
    </location>
</feature>
<feature type="region of interest" description="Disordered" evidence="8">
    <location>
        <begin position="1"/>
        <end position="27"/>
    </location>
</feature>
<evidence type="ECO:0000313" key="11">
    <source>
        <dbReference type="Proteomes" id="UP001141552"/>
    </source>
</evidence>
<evidence type="ECO:0000256" key="7">
    <source>
        <dbReference type="ARBA" id="ARBA00023136"/>
    </source>
</evidence>
<proteinExistence type="inferred from homology"/>
<sequence length="179" mass="19703">MRPISDSYPTHEKRVLPTSPPAAAIPPRSPWHSPVPYLFGGLAAMLGLIAFALLILACSYWRLSSRDGERGSEEDRRDIENGNGKDQDGKGTADSKVYEEKILVIMAGQEKPTFLATPVSGRAGSFADNTAKSENKLEGEETQNGDKTKEEMSNNNESTTTRVGENRETRMTQQTQEEN</sequence>